<evidence type="ECO:0000313" key="3">
    <source>
        <dbReference type="Proteomes" id="UP000053257"/>
    </source>
</evidence>
<proteinExistence type="predicted"/>
<feature type="region of interest" description="Disordered" evidence="1">
    <location>
        <begin position="1"/>
        <end position="91"/>
    </location>
</feature>
<feature type="compositionally biased region" description="Low complexity" evidence="1">
    <location>
        <begin position="38"/>
        <end position="54"/>
    </location>
</feature>
<reference evidence="2 3" key="1">
    <citation type="journal article" date="2014" name="PLoS Genet.">
        <title>Analysis of the Phlebiopsis gigantea genome, transcriptome and secretome provides insight into its pioneer colonization strategies of wood.</title>
        <authorList>
            <person name="Hori C."/>
            <person name="Ishida T."/>
            <person name="Igarashi K."/>
            <person name="Samejima M."/>
            <person name="Suzuki H."/>
            <person name="Master E."/>
            <person name="Ferreira P."/>
            <person name="Ruiz-Duenas F.J."/>
            <person name="Held B."/>
            <person name="Canessa P."/>
            <person name="Larrondo L.F."/>
            <person name="Schmoll M."/>
            <person name="Druzhinina I.S."/>
            <person name="Kubicek C.P."/>
            <person name="Gaskell J.A."/>
            <person name="Kersten P."/>
            <person name="St John F."/>
            <person name="Glasner J."/>
            <person name="Sabat G."/>
            <person name="Splinter BonDurant S."/>
            <person name="Syed K."/>
            <person name="Yadav J."/>
            <person name="Mgbeahuruike A.C."/>
            <person name="Kovalchuk A."/>
            <person name="Asiegbu F.O."/>
            <person name="Lackner G."/>
            <person name="Hoffmeister D."/>
            <person name="Rencoret J."/>
            <person name="Gutierrez A."/>
            <person name="Sun H."/>
            <person name="Lindquist E."/>
            <person name="Barry K."/>
            <person name="Riley R."/>
            <person name="Grigoriev I.V."/>
            <person name="Henrissat B."/>
            <person name="Kues U."/>
            <person name="Berka R.M."/>
            <person name="Martinez A.T."/>
            <person name="Covert S.F."/>
            <person name="Blanchette R.A."/>
            <person name="Cullen D."/>
        </authorList>
    </citation>
    <scope>NUCLEOTIDE SEQUENCE [LARGE SCALE GENOMIC DNA]</scope>
    <source>
        <strain evidence="2 3">11061_1 CR5-6</strain>
    </source>
</reference>
<evidence type="ECO:0000256" key="1">
    <source>
        <dbReference type="SAM" id="MobiDB-lite"/>
    </source>
</evidence>
<dbReference type="HOGENOM" id="CLU_1278027_0_0_1"/>
<feature type="compositionally biased region" description="Low complexity" evidence="1">
    <location>
        <begin position="68"/>
        <end position="91"/>
    </location>
</feature>
<keyword evidence="3" id="KW-1185">Reference proteome</keyword>
<name>A0A0C3RRC7_PHLG1</name>
<feature type="compositionally biased region" description="Basic residues" evidence="1">
    <location>
        <begin position="18"/>
        <end position="37"/>
    </location>
</feature>
<dbReference type="Proteomes" id="UP000053257">
    <property type="component" value="Unassembled WGS sequence"/>
</dbReference>
<accession>A0A0C3RRC7</accession>
<feature type="compositionally biased region" description="Basic and acidic residues" evidence="1">
    <location>
        <begin position="1"/>
        <end position="10"/>
    </location>
</feature>
<evidence type="ECO:0000313" key="2">
    <source>
        <dbReference type="EMBL" id="KIP02611.1"/>
    </source>
</evidence>
<protein>
    <submittedName>
        <fullName evidence="2">Uncharacterized protein</fullName>
    </submittedName>
</protein>
<sequence>MRLHEQRRCGVYDMHGLPLHRPRPACSRTPRRTRTPSRRTASPTGIPCAASPSARPLPPPPRRRRAARPSSCSRPCPLASPAAAPTQTPTPVVYPWKPSATTITNGNTVVWYGGSSFGMSVGAGTTFAGAGAGGLPALRGLDGCPWLPRVRRAVGRQRVGCRGQCQCDGHCAQRAEHVPRRTECGGGLCPRRGGGVGGDLCVLISGLPLLHSQHLL</sequence>
<organism evidence="2 3">
    <name type="scientific">Phlebiopsis gigantea (strain 11061_1 CR5-6)</name>
    <name type="common">White-rot fungus</name>
    <name type="synonym">Peniophora gigantea</name>
    <dbReference type="NCBI Taxonomy" id="745531"/>
    <lineage>
        <taxon>Eukaryota</taxon>
        <taxon>Fungi</taxon>
        <taxon>Dikarya</taxon>
        <taxon>Basidiomycota</taxon>
        <taxon>Agaricomycotina</taxon>
        <taxon>Agaricomycetes</taxon>
        <taxon>Polyporales</taxon>
        <taxon>Phanerochaetaceae</taxon>
        <taxon>Phlebiopsis</taxon>
    </lineage>
</organism>
<dbReference type="EMBL" id="KN840663">
    <property type="protein sequence ID" value="KIP02611.1"/>
    <property type="molecule type" value="Genomic_DNA"/>
</dbReference>
<gene>
    <name evidence="2" type="ORF">PHLGIDRAFT_285838</name>
</gene>
<dbReference type="AlphaFoldDB" id="A0A0C3RRC7"/>